<keyword evidence="3" id="KW-1185">Reference proteome</keyword>
<name>A0A2S0I5J6_9BURK</name>
<proteinExistence type="predicted"/>
<feature type="chain" id="PRO_5015702123" description="Hyp domain-containing protein 1" evidence="1">
    <location>
        <begin position="23"/>
        <end position="102"/>
    </location>
</feature>
<organism evidence="2 3">
    <name type="scientific">Achromobacter spanius</name>
    <dbReference type="NCBI Taxonomy" id="217203"/>
    <lineage>
        <taxon>Bacteria</taxon>
        <taxon>Pseudomonadati</taxon>
        <taxon>Pseudomonadota</taxon>
        <taxon>Betaproteobacteria</taxon>
        <taxon>Burkholderiales</taxon>
        <taxon>Alcaligenaceae</taxon>
        <taxon>Achromobacter</taxon>
    </lineage>
</organism>
<accession>A0A2S0I5J6</accession>
<dbReference type="AlphaFoldDB" id="A0A2S0I5J6"/>
<gene>
    <name evidence="2" type="ORF">CLM73_07890</name>
</gene>
<evidence type="ECO:0000256" key="1">
    <source>
        <dbReference type="SAM" id="SignalP"/>
    </source>
</evidence>
<dbReference type="EMBL" id="CP023270">
    <property type="protein sequence ID" value="AVJ27047.1"/>
    <property type="molecule type" value="Genomic_DNA"/>
</dbReference>
<reference evidence="2 3" key="1">
    <citation type="submission" date="2017-09" db="EMBL/GenBank/DDBJ databases">
        <title>Genomic, metabolic, and phenotypic characteristics of bacterial isolates from the natural microbiome of the model nematode Caenorhabditis elegans.</title>
        <authorList>
            <person name="Zimmermann J."/>
            <person name="Obeng N."/>
            <person name="Yang W."/>
            <person name="Obeng O."/>
            <person name="Kissoyan K."/>
            <person name="Pees B."/>
            <person name="Dirksen P."/>
            <person name="Hoppner M."/>
            <person name="Franke A."/>
            <person name="Rosenstiel P."/>
            <person name="Leippe M."/>
            <person name="Dierking K."/>
            <person name="Kaleta C."/>
            <person name="Schulenburg H."/>
        </authorList>
    </citation>
    <scope>NUCLEOTIDE SEQUENCE [LARGE SCALE GENOMIC DNA]</scope>
    <source>
        <strain evidence="2 3">MYb73</strain>
    </source>
</reference>
<evidence type="ECO:0000313" key="2">
    <source>
        <dbReference type="EMBL" id="AVJ27047.1"/>
    </source>
</evidence>
<evidence type="ECO:0008006" key="4">
    <source>
        <dbReference type="Google" id="ProtNLM"/>
    </source>
</evidence>
<dbReference type="Proteomes" id="UP000239477">
    <property type="component" value="Chromosome"/>
</dbReference>
<dbReference type="PROSITE" id="PS51257">
    <property type="entry name" value="PROKAR_LIPOPROTEIN"/>
    <property type="match status" value="1"/>
</dbReference>
<protein>
    <recommendedName>
        <fullName evidence="4">Hyp domain-containing protein 1</fullName>
    </recommendedName>
</protein>
<dbReference type="OrthoDB" id="8637866at2"/>
<keyword evidence="1" id="KW-0732">Signal</keyword>
<sequence>MLARLAPAAALLVLLTACSSMSEVTSTAKDQYSVTYSSGTQLLSWVEIKNQALQRADQYCQSLGRKLVKPSVTSNRATGLGSKRATVTFECAAIDPPKNTAQ</sequence>
<evidence type="ECO:0000313" key="3">
    <source>
        <dbReference type="Proteomes" id="UP000239477"/>
    </source>
</evidence>
<dbReference type="RefSeq" id="WP_105237995.1">
    <property type="nucleotide sequence ID" value="NZ_CP023270.1"/>
</dbReference>
<feature type="signal peptide" evidence="1">
    <location>
        <begin position="1"/>
        <end position="22"/>
    </location>
</feature>